<dbReference type="EMBL" id="SSSM01000001">
    <property type="protein sequence ID" value="THG33258.1"/>
    <property type="molecule type" value="Genomic_DNA"/>
</dbReference>
<name>A0A4S4FSH9_9MICO</name>
<protein>
    <submittedName>
        <fullName evidence="2">Uncharacterized protein</fullName>
    </submittedName>
</protein>
<feature type="transmembrane region" description="Helical" evidence="1">
    <location>
        <begin position="65"/>
        <end position="85"/>
    </location>
</feature>
<proteinExistence type="predicted"/>
<evidence type="ECO:0000313" key="3">
    <source>
        <dbReference type="Proteomes" id="UP000309133"/>
    </source>
</evidence>
<keyword evidence="1" id="KW-0812">Transmembrane</keyword>
<dbReference type="Proteomes" id="UP000309133">
    <property type="component" value="Unassembled WGS sequence"/>
</dbReference>
<dbReference type="OrthoDB" id="3688119at2"/>
<keyword evidence="1" id="KW-0472">Membrane</keyword>
<gene>
    <name evidence="2" type="ORF">E6C64_02590</name>
</gene>
<accession>A0A4S4FSH9</accession>
<comment type="caution">
    <text evidence="2">The sequence shown here is derived from an EMBL/GenBank/DDBJ whole genome shotgun (WGS) entry which is preliminary data.</text>
</comment>
<dbReference type="AlphaFoldDB" id="A0A4S4FSH9"/>
<sequence>MPVHSVAFVIPPEIQAGLLTGDLIRYGGVVRNIAGQLVIHLKEVPLTQSGRETARRMSGTVRNPYVLAAAGLGVVVISGIAGLVLRKHRRAQSLVDRYNASFAAYLEAAQGGALEQSSIERLIADLDAVIAAAAGGKVTLGLSTKRSDTLVNLIADYTRQLAVANAVQLPAAIAPRANSVVSLRGYLEMQRQIFRDAA</sequence>
<keyword evidence="1" id="KW-1133">Transmembrane helix</keyword>
<dbReference type="RefSeq" id="WP_136426039.1">
    <property type="nucleotide sequence ID" value="NZ_SSSM01000001.1"/>
</dbReference>
<evidence type="ECO:0000256" key="1">
    <source>
        <dbReference type="SAM" id="Phobius"/>
    </source>
</evidence>
<evidence type="ECO:0000313" key="2">
    <source>
        <dbReference type="EMBL" id="THG33258.1"/>
    </source>
</evidence>
<keyword evidence="3" id="KW-1185">Reference proteome</keyword>
<organism evidence="2 3">
    <name type="scientific">Naasia lichenicola</name>
    <dbReference type="NCBI Taxonomy" id="2565933"/>
    <lineage>
        <taxon>Bacteria</taxon>
        <taxon>Bacillati</taxon>
        <taxon>Actinomycetota</taxon>
        <taxon>Actinomycetes</taxon>
        <taxon>Micrococcales</taxon>
        <taxon>Microbacteriaceae</taxon>
        <taxon>Naasia</taxon>
    </lineage>
</organism>
<reference evidence="2 3" key="1">
    <citation type="submission" date="2019-04" db="EMBL/GenBank/DDBJ databases">
        <authorList>
            <person name="Jiang L."/>
        </authorList>
    </citation>
    <scope>NUCLEOTIDE SEQUENCE [LARGE SCALE GENOMIC DNA]</scope>
    <source>
        <strain evidence="2 3">YIM 131853</strain>
    </source>
</reference>